<dbReference type="Proteomes" id="UP001057375">
    <property type="component" value="Unassembled WGS sequence"/>
</dbReference>
<dbReference type="InterPro" id="IPR000326">
    <property type="entry name" value="PAP2/HPO"/>
</dbReference>
<dbReference type="PANTHER" id="PTHR14969">
    <property type="entry name" value="SPHINGOSINE-1-PHOSPHATE PHOSPHOHYDROLASE"/>
    <property type="match status" value="1"/>
</dbReference>
<name>A0ABQ5KSS6_9EUKA</name>
<evidence type="ECO:0000256" key="1">
    <source>
        <dbReference type="SAM" id="Phobius"/>
    </source>
</evidence>
<feature type="transmembrane region" description="Helical" evidence="1">
    <location>
        <begin position="76"/>
        <end position="108"/>
    </location>
</feature>
<keyword evidence="1" id="KW-0812">Transmembrane</keyword>
<protein>
    <recommendedName>
        <fullName evidence="2">Phosphatidic acid phosphatase type 2/haloperoxidase domain-containing protein</fullName>
    </recommendedName>
</protein>
<gene>
    <name evidence="3" type="ORF">ADUPG1_008669</name>
</gene>
<feature type="transmembrane region" description="Helical" evidence="1">
    <location>
        <begin position="216"/>
        <end position="244"/>
    </location>
</feature>
<feature type="transmembrane region" description="Helical" evidence="1">
    <location>
        <begin position="155"/>
        <end position="172"/>
    </location>
</feature>
<feature type="domain" description="Phosphatidic acid phosphatase type 2/haloperoxidase" evidence="2">
    <location>
        <begin position="116"/>
        <end position="226"/>
    </location>
</feature>
<evidence type="ECO:0000259" key="2">
    <source>
        <dbReference type="Pfam" id="PF01569"/>
    </source>
</evidence>
<organism evidence="3 4">
    <name type="scientific">Aduncisulcus paluster</name>
    <dbReference type="NCBI Taxonomy" id="2918883"/>
    <lineage>
        <taxon>Eukaryota</taxon>
        <taxon>Metamonada</taxon>
        <taxon>Carpediemonas-like organisms</taxon>
        <taxon>Aduncisulcus</taxon>
    </lineage>
</organism>
<feature type="transmembrane region" description="Helical" evidence="1">
    <location>
        <begin position="114"/>
        <end position="134"/>
    </location>
</feature>
<dbReference type="EMBL" id="BQXS01011005">
    <property type="protein sequence ID" value="GKT35523.1"/>
    <property type="molecule type" value="Genomic_DNA"/>
</dbReference>
<dbReference type="PANTHER" id="PTHR14969:SF55">
    <property type="entry name" value="PHOSPHATIDIC ACID PHOSPHATASE TYPE 2_HALOPEROXIDASE DOMAIN-CONTAINING PROTEIN"/>
    <property type="match status" value="1"/>
</dbReference>
<keyword evidence="4" id="KW-1185">Reference proteome</keyword>
<dbReference type="Gene3D" id="1.20.144.10">
    <property type="entry name" value="Phosphatidic acid phosphatase type 2/haloperoxidase"/>
    <property type="match status" value="1"/>
</dbReference>
<proteinExistence type="predicted"/>
<feature type="transmembrane region" description="Helical" evidence="1">
    <location>
        <begin position="264"/>
        <end position="283"/>
    </location>
</feature>
<keyword evidence="1" id="KW-0472">Membrane</keyword>
<dbReference type="Pfam" id="PF01569">
    <property type="entry name" value="PAP2"/>
    <property type="match status" value="1"/>
</dbReference>
<feature type="transmembrane region" description="Helical" evidence="1">
    <location>
        <begin position="184"/>
        <end position="204"/>
    </location>
</feature>
<feature type="transmembrane region" description="Helical" evidence="1">
    <location>
        <begin position="379"/>
        <end position="406"/>
    </location>
</feature>
<sequence>MSPPKSFKRSYVKKYCYILSEKFDNFFRRIDDYITSSFQKPLINSIEEISTTSESHICHSSSHVSKNQSKTHKKPLYYVLYGIAQLFTLVTAIELGVAIPIVLFAVGLDDEAGIMMWLVLWTALISQLPKRFIWRDRPYMQGRATRFRKDETSSFPSRAVTCSLVYTIGLGACLSERFTQPTPWWIWIIVVVSILATSWARIILGVHFFSDCIFGVLQGLIVVGLGFLTDSLLVFNCGACSVTSGGSCYSETSDLFLPQSSFNILILSVSTIVALVLCYLCLCRPLRFWIKAQHVLGMLLPSLAFRLTALCKTSFLRPTLPPPFSVSSGSEGESLATPIDWIAGIGISIVMSLVGLLLRPKDKSWSGKRTKKGESKDQGLPLSLGRAWISFGVFCGMYACVFAFLYCWRANREFQTPSMLPVPDIL</sequence>
<dbReference type="SUPFAM" id="SSF48317">
    <property type="entry name" value="Acid phosphatase/Vanadium-dependent haloperoxidase"/>
    <property type="match status" value="1"/>
</dbReference>
<reference evidence="3" key="1">
    <citation type="submission" date="2022-03" db="EMBL/GenBank/DDBJ databases">
        <title>Draft genome sequence of Aduncisulcus paluster, a free-living microaerophilic Fornicata.</title>
        <authorList>
            <person name="Yuyama I."/>
            <person name="Kume K."/>
            <person name="Tamura T."/>
            <person name="Inagaki Y."/>
            <person name="Hashimoto T."/>
        </authorList>
    </citation>
    <scope>NUCLEOTIDE SEQUENCE</scope>
    <source>
        <strain evidence="3">NY0171</strain>
    </source>
</reference>
<dbReference type="InterPro" id="IPR036938">
    <property type="entry name" value="PAP2/HPO_sf"/>
</dbReference>
<keyword evidence="1" id="KW-1133">Transmembrane helix</keyword>
<evidence type="ECO:0000313" key="3">
    <source>
        <dbReference type="EMBL" id="GKT35523.1"/>
    </source>
</evidence>
<feature type="transmembrane region" description="Helical" evidence="1">
    <location>
        <begin position="335"/>
        <end position="358"/>
    </location>
</feature>
<evidence type="ECO:0000313" key="4">
    <source>
        <dbReference type="Proteomes" id="UP001057375"/>
    </source>
</evidence>
<comment type="caution">
    <text evidence="3">The sequence shown here is derived from an EMBL/GenBank/DDBJ whole genome shotgun (WGS) entry which is preliminary data.</text>
</comment>
<accession>A0ABQ5KSS6</accession>